<keyword evidence="1" id="KW-0145">Chemotaxis</keyword>
<dbReference type="Proteomes" id="UP001230051">
    <property type="component" value="Unassembled WGS sequence"/>
</dbReference>
<evidence type="ECO:0000313" key="8">
    <source>
        <dbReference type="Proteomes" id="UP001230051"/>
    </source>
</evidence>
<proteinExistence type="predicted"/>
<keyword evidence="2" id="KW-0202">Cytokine</keyword>
<feature type="signal peptide" evidence="5">
    <location>
        <begin position="1"/>
        <end position="28"/>
    </location>
</feature>
<evidence type="ECO:0000313" key="7">
    <source>
        <dbReference type="EMBL" id="KAK1164508.1"/>
    </source>
</evidence>
<evidence type="ECO:0000256" key="2">
    <source>
        <dbReference type="ARBA" id="ARBA00022514"/>
    </source>
</evidence>
<dbReference type="AlphaFoldDB" id="A0AAD8G1R2"/>
<evidence type="ECO:0000256" key="1">
    <source>
        <dbReference type="ARBA" id="ARBA00022500"/>
    </source>
</evidence>
<gene>
    <name evidence="7" type="ORF">AOXY_G14841</name>
</gene>
<feature type="domain" description="Chemokine interleukin-8-like" evidence="6">
    <location>
        <begin position="32"/>
        <end position="92"/>
    </location>
</feature>
<dbReference type="EMBL" id="JAGXEW010000013">
    <property type="protein sequence ID" value="KAK1164508.1"/>
    <property type="molecule type" value="Genomic_DNA"/>
</dbReference>
<dbReference type="InterPro" id="IPR001811">
    <property type="entry name" value="Chemokine_IL8-like_dom"/>
</dbReference>
<evidence type="ECO:0000259" key="6">
    <source>
        <dbReference type="SMART" id="SM00199"/>
    </source>
</evidence>
<dbReference type="InterPro" id="IPR036048">
    <property type="entry name" value="Interleukin_8-like_sf"/>
</dbReference>
<evidence type="ECO:0000256" key="4">
    <source>
        <dbReference type="ARBA" id="ARBA00023157"/>
    </source>
</evidence>
<evidence type="ECO:0000256" key="3">
    <source>
        <dbReference type="ARBA" id="ARBA00022729"/>
    </source>
</evidence>
<dbReference type="GO" id="GO:0006955">
    <property type="term" value="P:immune response"/>
    <property type="evidence" value="ECO:0007669"/>
    <property type="project" value="InterPro"/>
</dbReference>
<reference evidence="7" key="1">
    <citation type="submission" date="2022-02" db="EMBL/GenBank/DDBJ databases">
        <title>Atlantic sturgeon de novo genome assembly.</title>
        <authorList>
            <person name="Stock M."/>
            <person name="Klopp C."/>
            <person name="Guiguen Y."/>
            <person name="Cabau C."/>
            <person name="Parinello H."/>
            <person name="Santidrian Yebra-Pimentel E."/>
            <person name="Kuhl H."/>
            <person name="Dirks R.P."/>
            <person name="Guessner J."/>
            <person name="Wuertz S."/>
            <person name="Du K."/>
            <person name="Schartl M."/>
        </authorList>
    </citation>
    <scope>NUCLEOTIDE SEQUENCE</scope>
    <source>
        <strain evidence="7">STURGEONOMICS-FGT-2020</strain>
        <tissue evidence="7">Whole blood</tissue>
    </source>
</reference>
<protein>
    <submittedName>
        <fullName evidence="7">Chemokine (C-X-C motif) ligand 18a, duplicate 1</fullName>
    </submittedName>
</protein>
<dbReference type="GO" id="GO:0005615">
    <property type="term" value="C:extracellular space"/>
    <property type="evidence" value="ECO:0007669"/>
    <property type="project" value="UniProtKB-KW"/>
</dbReference>
<evidence type="ECO:0000256" key="5">
    <source>
        <dbReference type="SAM" id="SignalP"/>
    </source>
</evidence>
<organism evidence="7 8">
    <name type="scientific">Acipenser oxyrinchus oxyrinchus</name>
    <dbReference type="NCBI Taxonomy" id="40147"/>
    <lineage>
        <taxon>Eukaryota</taxon>
        <taxon>Metazoa</taxon>
        <taxon>Chordata</taxon>
        <taxon>Craniata</taxon>
        <taxon>Vertebrata</taxon>
        <taxon>Euteleostomi</taxon>
        <taxon>Actinopterygii</taxon>
        <taxon>Chondrostei</taxon>
        <taxon>Acipenseriformes</taxon>
        <taxon>Acipenseridae</taxon>
        <taxon>Acipenser</taxon>
    </lineage>
</organism>
<dbReference type="SMART" id="SM00199">
    <property type="entry name" value="SCY"/>
    <property type="match status" value="1"/>
</dbReference>
<dbReference type="PRINTS" id="PR00437">
    <property type="entry name" value="SMALLCYTKCXC"/>
</dbReference>
<sequence>MFSKLPATTATFLIFLSLHISKDQMANATSIRDRCECVNTIDFVPYRKITFFTITEKSSFCKNTEIILHQRNNKEVCLNPDSKQGQGLQECWRVNKDSARIKACIRQKIKRDKKAKKQP</sequence>
<keyword evidence="8" id="KW-1185">Reference proteome</keyword>
<dbReference type="PANTHER" id="PTHR12015">
    <property type="entry name" value="SMALL INDUCIBLE CYTOKINE A"/>
    <property type="match status" value="1"/>
</dbReference>
<feature type="chain" id="PRO_5042185117" evidence="5">
    <location>
        <begin position="29"/>
        <end position="119"/>
    </location>
</feature>
<dbReference type="InterPro" id="IPR001089">
    <property type="entry name" value="Chemokine_CXC"/>
</dbReference>
<dbReference type="PANTHER" id="PTHR12015:SF191">
    <property type="entry name" value="C-X-C MOTIF CHEMOKINE 11"/>
    <property type="match status" value="1"/>
</dbReference>
<dbReference type="Pfam" id="PF00048">
    <property type="entry name" value="IL8"/>
    <property type="match status" value="1"/>
</dbReference>
<dbReference type="InterPro" id="IPR039809">
    <property type="entry name" value="Chemokine_b/g/d"/>
</dbReference>
<dbReference type="GO" id="GO:0008009">
    <property type="term" value="F:chemokine activity"/>
    <property type="evidence" value="ECO:0007669"/>
    <property type="project" value="InterPro"/>
</dbReference>
<dbReference type="SUPFAM" id="SSF54117">
    <property type="entry name" value="Interleukin 8-like chemokines"/>
    <property type="match status" value="1"/>
</dbReference>
<accession>A0AAD8G1R2</accession>
<keyword evidence="3 5" id="KW-0732">Signal</keyword>
<comment type="caution">
    <text evidence="7">The sequence shown here is derived from an EMBL/GenBank/DDBJ whole genome shotgun (WGS) entry which is preliminary data.</text>
</comment>
<dbReference type="Gene3D" id="2.40.50.40">
    <property type="match status" value="1"/>
</dbReference>
<keyword evidence="4" id="KW-1015">Disulfide bond</keyword>
<name>A0AAD8G1R2_ACIOX</name>